<protein>
    <submittedName>
        <fullName evidence="7">Histidine kinase</fullName>
        <ecNumber evidence="7">2.7.13.3</ecNumber>
    </submittedName>
</protein>
<keyword evidence="3" id="KW-0902">Two-component regulatory system</keyword>
<gene>
    <name evidence="7" type="ORF">KDY119_02186</name>
</gene>
<reference evidence="7 8" key="1">
    <citation type="submission" date="2019-10" db="EMBL/GenBank/DDBJ databases">
        <title>Genome sequence of Luteimicrobium xylanilyticum HY-24.</title>
        <authorList>
            <person name="Kim D.Y."/>
            <person name="Park H.-Y."/>
        </authorList>
    </citation>
    <scope>NUCLEOTIDE SEQUENCE [LARGE SCALE GENOMIC DNA]</scope>
    <source>
        <strain evidence="7 8">HY-24</strain>
    </source>
</reference>
<proteinExistence type="predicted"/>
<organism evidence="7 8">
    <name type="scientific">Luteimicrobium xylanilyticum</name>
    <dbReference type="NCBI Taxonomy" id="1133546"/>
    <lineage>
        <taxon>Bacteria</taxon>
        <taxon>Bacillati</taxon>
        <taxon>Actinomycetota</taxon>
        <taxon>Actinomycetes</taxon>
        <taxon>Micrococcales</taxon>
        <taxon>Luteimicrobium</taxon>
    </lineage>
</organism>
<evidence type="ECO:0000256" key="5">
    <source>
        <dbReference type="SAM" id="Phobius"/>
    </source>
</evidence>
<dbReference type="KEGG" id="lxl:KDY119_02186"/>
<feature type="region of interest" description="Disordered" evidence="4">
    <location>
        <begin position="368"/>
        <end position="444"/>
    </location>
</feature>
<keyword evidence="8" id="KW-1185">Reference proteome</keyword>
<dbReference type="CDD" id="cd16917">
    <property type="entry name" value="HATPase_UhpB-NarQ-NarX-like"/>
    <property type="match status" value="1"/>
</dbReference>
<accession>A0A5P9QB55</accession>
<keyword evidence="5" id="KW-0472">Membrane</keyword>
<keyword evidence="5" id="KW-1133">Transmembrane helix</keyword>
<dbReference type="PANTHER" id="PTHR24421">
    <property type="entry name" value="NITRATE/NITRITE SENSOR PROTEIN NARX-RELATED"/>
    <property type="match status" value="1"/>
</dbReference>
<dbReference type="SUPFAM" id="SSF55874">
    <property type="entry name" value="ATPase domain of HSP90 chaperone/DNA topoisomerase II/histidine kinase"/>
    <property type="match status" value="1"/>
</dbReference>
<dbReference type="Gene3D" id="3.30.565.10">
    <property type="entry name" value="Histidine kinase-like ATPase, C-terminal domain"/>
    <property type="match status" value="1"/>
</dbReference>
<evidence type="ECO:0000256" key="1">
    <source>
        <dbReference type="ARBA" id="ARBA00022679"/>
    </source>
</evidence>
<keyword evidence="2 7" id="KW-0418">Kinase</keyword>
<dbReference type="Proteomes" id="UP000326702">
    <property type="component" value="Chromosome"/>
</dbReference>
<dbReference type="GO" id="GO:0046983">
    <property type="term" value="F:protein dimerization activity"/>
    <property type="evidence" value="ECO:0007669"/>
    <property type="project" value="InterPro"/>
</dbReference>
<dbReference type="InterPro" id="IPR036890">
    <property type="entry name" value="HATPase_C_sf"/>
</dbReference>
<evidence type="ECO:0000259" key="6">
    <source>
        <dbReference type="Pfam" id="PF07730"/>
    </source>
</evidence>
<evidence type="ECO:0000313" key="7">
    <source>
        <dbReference type="EMBL" id="QFU98667.1"/>
    </source>
</evidence>
<dbReference type="AlphaFoldDB" id="A0A5P9QB55"/>
<feature type="transmembrane region" description="Helical" evidence="5">
    <location>
        <begin position="164"/>
        <end position="181"/>
    </location>
</feature>
<dbReference type="Pfam" id="PF07730">
    <property type="entry name" value="HisKA_3"/>
    <property type="match status" value="1"/>
</dbReference>
<feature type="transmembrane region" description="Helical" evidence="5">
    <location>
        <begin position="193"/>
        <end position="212"/>
    </location>
</feature>
<dbReference type="InterPro" id="IPR011712">
    <property type="entry name" value="Sig_transdc_His_kin_sub3_dim/P"/>
</dbReference>
<evidence type="ECO:0000256" key="2">
    <source>
        <dbReference type="ARBA" id="ARBA00022777"/>
    </source>
</evidence>
<evidence type="ECO:0000256" key="4">
    <source>
        <dbReference type="SAM" id="MobiDB-lite"/>
    </source>
</evidence>
<sequence length="444" mass="46522">MTSLFSGARTRPTTTVGRVSVPLVPGPDDADDRHVMGRAVAEAIAGPNATEDRQRRVWRLIGPLFGAVWVVFLSEPARESWANPDPLLRWCGIVGVALSAAGFVMSVFLLRRTFAEEGRIARRWGFVSVAIQVVGVVLACLAAQEHGLVGTVFISVSAIYLLRTPRALLVTVGLVVVMLVLPRVVPGWEPEDGNVAALVLATLATYGFAQLVERNHQLQLAQEEVAALAVSRERERIARDMHDVLGHSLTVISVKSELAGRLVAADPGRAAAEVADIQSLARSALADVRGMVAATRHVTLAGELAAARRALDAASIDAQLPGAVDAVPEDLRELFAWAVREGTTNVLRHAAAGRVVVTLAPDRIVVEDDGRGAQPCPDDDGAPGRASAPGSPGDAPGHGLAGLRERAEAAGATVETGPSPLGGFRLAVRAGRRSGGATGARIGR</sequence>
<keyword evidence="5" id="KW-0812">Transmembrane</keyword>
<dbReference type="InterPro" id="IPR050482">
    <property type="entry name" value="Sensor_HK_TwoCompSys"/>
</dbReference>
<dbReference type="GO" id="GO:0016020">
    <property type="term" value="C:membrane"/>
    <property type="evidence" value="ECO:0007669"/>
    <property type="project" value="InterPro"/>
</dbReference>
<dbReference type="Gene3D" id="1.20.5.1930">
    <property type="match status" value="1"/>
</dbReference>
<feature type="transmembrane region" description="Helical" evidence="5">
    <location>
        <begin position="57"/>
        <end position="75"/>
    </location>
</feature>
<feature type="domain" description="Signal transduction histidine kinase subgroup 3 dimerisation and phosphoacceptor" evidence="6">
    <location>
        <begin position="233"/>
        <end position="299"/>
    </location>
</feature>
<feature type="transmembrane region" description="Helical" evidence="5">
    <location>
        <begin position="123"/>
        <end position="144"/>
    </location>
</feature>
<keyword evidence="1 7" id="KW-0808">Transferase</keyword>
<name>A0A5P9QB55_9MICO</name>
<feature type="transmembrane region" description="Helical" evidence="5">
    <location>
        <begin position="87"/>
        <end position="111"/>
    </location>
</feature>
<evidence type="ECO:0000313" key="8">
    <source>
        <dbReference type="Proteomes" id="UP000326702"/>
    </source>
</evidence>
<dbReference type="EMBL" id="CP045529">
    <property type="protein sequence ID" value="QFU98667.1"/>
    <property type="molecule type" value="Genomic_DNA"/>
</dbReference>
<dbReference type="PANTHER" id="PTHR24421:SF63">
    <property type="entry name" value="SENSOR HISTIDINE KINASE DESK"/>
    <property type="match status" value="1"/>
</dbReference>
<dbReference type="EC" id="2.7.13.3" evidence="7"/>
<evidence type="ECO:0000256" key="3">
    <source>
        <dbReference type="ARBA" id="ARBA00023012"/>
    </source>
</evidence>
<dbReference type="GO" id="GO:0000155">
    <property type="term" value="F:phosphorelay sensor kinase activity"/>
    <property type="evidence" value="ECO:0007669"/>
    <property type="project" value="InterPro"/>
</dbReference>